<name>A0AAX6IH28_IRIPA</name>
<evidence type="ECO:0000313" key="3">
    <source>
        <dbReference type="Proteomes" id="UP001140949"/>
    </source>
</evidence>
<dbReference type="Proteomes" id="UP001140949">
    <property type="component" value="Unassembled WGS sequence"/>
</dbReference>
<feature type="compositionally biased region" description="Basic and acidic residues" evidence="1">
    <location>
        <begin position="57"/>
        <end position="69"/>
    </location>
</feature>
<gene>
    <name evidence="2" type="ORF">M6B38_256510</name>
</gene>
<reference evidence="2" key="2">
    <citation type="submission" date="2023-04" db="EMBL/GenBank/DDBJ databases">
        <authorList>
            <person name="Bruccoleri R.E."/>
            <person name="Oakeley E.J."/>
            <person name="Faust A.-M."/>
            <person name="Dessus-Babus S."/>
            <person name="Altorfer M."/>
            <person name="Burckhardt D."/>
            <person name="Oertli M."/>
            <person name="Naumann U."/>
            <person name="Petersen F."/>
            <person name="Wong J."/>
        </authorList>
    </citation>
    <scope>NUCLEOTIDE SEQUENCE</scope>
    <source>
        <strain evidence="2">GSM-AAB239-AS_SAM_17_03QT</strain>
        <tissue evidence="2">Leaf</tissue>
    </source>
</reference>
<accession>A0AAX6IH28</accession>
<organism evidence="2 3">
    <name type="scientific">Iris pallida</name>
    <name type="common">Sweet iris</name>
    <dbReference type="NCBI Taxonomy" id="29817"/>
    <lineage>
        <taxon>Eukaryota</taxon>
        <taxon>Viridiplantae</taxon>
        <taxon>Streptophyta</taxon>
        <taxon>Embryophyta</taxon>
        <taxon>Tracheophyta</taxon>
        <taxon>Spermatophyta</taxon>
        <taxon>Magnoliopsida</taxon>
        <taxon>Liliopsida</taxon>
        <taxon>Asparagales</taxon>
        <taxon>Iridaceae</taxon>
        <taxon>Iridoideae</taxon>
        <taxon>Irideae</taxon>
        <taxon>Iris</taxon>
    </lineage>
</organism>
<reference evidence="2" key="1">
    <citation type="journal article" date="2023" name="GigaByte">
        <title>Genome assembly of the bearded iris, Iris pallida Lam.</title>
        <authorList>
            <person name="Bruccoleri R.E."/>
            <person name="Oakeley E.J."/>
            <person name="Faust A.M.E."/>
            <person name="Altorfer M."/>
            <person name="Dessus-Babus S."/>
            <person name="Burckhardt D."/>
            <person name="Oertli M."/>
            <person name="Naumann U."/>
            <person name="Petersen F."/>
            <person name="Wong J."/>
        </authorList>
    </citation>
    <scope>NUCLEOTIDE SEQUENCE</scope>
    <source>
        <strain evidence="2">GSM-AAB239-AS_SAM_17_03QT</strain>
    </source>
</reference>
<protein>
    <submittedName>
        <fullName evidence="2">Spidroin-1-like</fullName>
    </submittedName>
</protein>
<sequence>MRAASTGRCGGGHGRGRPARTWQLSRGRRRSTTHEGLVPRLTPSRGVARALHRVRRGGTEHWRRAEARAQLRPPAGGSRDEGDLTAGVA</sequence>
<evidence type="ECO:0000313" key="2">
    <source>
        <dbReference type="EMBL" id="KAJ6852094.1"/>
    </source>
</evidence>
<comment type="caution">
    <text evidence="2">The sequence shown here is derived from an EMBL/GenBank/DDBJ whole genome shotgun (WGS) entry which is preliminary data.</text>
</comment>
<dbReference type="EMBL" id="JANAVB010001995">
    <property type="protein sequence ID" value="KAJ6852094.1"/>
    <property type="molecule type" value="Genomic_DNA"/>
</dbReference>
<feature type="region of interest" description="Disordered" evidence="1">
    <location>
        <begin position="1"/>
        <end position="40"/>
    </location>
</feature>
<evidence type="ECO:0000256" key="1">
    <source>
        <dbReference type="SAM" id="MobiDB-lite"/>
    </source>
</evidence>
<proteinExistence type="predicted"/>
<feature type="region of interest" description="Disordered" evidence="1">
    <location>
        <begin position="56"/>
        <end position="89"/>
    </location>
</feature>
<dbReference type="AlphaFoldDB" id="A0AAX6IH28"/>
<keyword evidence="3" id="KW-1185">Reference proteome</keyword>